<feature type="non-terminal residue" evidence="1">
    <location>
        <position position="140"/>
    </location>
</feature>
<sequence length="140" mass="16531">CGSSPSEALAVGCKFDIINYSFQRPECFFPDIHDRYYAKASEHGPLRLYADAGYTTVLPADPEVYMRTERVWSEHRFHLIHCMYNFEIMHRSLMLGRPVVEKVTEWNHTMHCAKTGVLEEWEWEEKDTVIDMSFYRCVDL</sequence>
<dbReference type="InterPro" id="IPR053008">
    <property type="entry name" value="Phomopsin_biosynth_assoc"/>
</dbReference>
<organism evidence="1 2">
    <name type="scientific">Periconia macrospinosa</name>
    <dbReference type="NCBI Taxonomy" id="97972"/>
    <lineage>
        <taxon>Eukaryota</taxon>
        <taxon>Fungi</taxon>
        <taxon>Dikarya</taxon>
        <taxon>Ascomycota</taxon>
        <taxon>Pezizomycotina</taxon>
        <taxon>Dothideomycetes</taxon>
        <taxon>Pleosporomycetidae</taxon>
        <taxon>Pleosporales</taxon>
        <taxon>Massarineae</taxon>
        <taxon>Periconiaceae</taxon>
        <taxon>Periconia</taxon>
    </lineage>
</organism>
<proteinExistence type="predicted"/>
<dbReference type="PANTHER" id="PTHR35896">
    <property type="entry name" value="IG-LIKE DOMAIN-CONTAINING PROTEIN"/>
    <property type="match status" value="1"/>
</dbReference>
<evidence type="ECO:0000313" key="1">
    <source>
        <dbReference type="EMBL" id="PVH99359.1"/>
    </source>
</evidence>
<name>A0A2V1DPY1_9PLEO</name>
<dbReference type="OrthoDB" id="3733188at2759"/>
<gene>
    <name evidence="1" type="ORF">DM02DRAFT_494120</name>
</gene>
<dbReference type="EMBL" id="KZ805394">
    <property type="protein sequence ID" value="PVH99359.1"/>
    <property type="molecule type" value="Genomic_DNA"/>
</dbReference>
<evidence type="ECO:0000313" key="2">
    <source>
        <dbReference type="Proteomes" id="UP000244855"/>
    </source>
</evidence>
<accession>A0A2V1DPY1</accession>
<dbReference type="Proteomes" id="UP000244855">
    <property type="component" value="Unassembled WGS sequence"/>
</dbReference>
<keyword evidence="2" id="KW-1185">Reference proteome</keyword>
<reference evidence="1 2" key="1">
    <citation type="journal article" date="2018" name="Sci. Rep.">
        <title>Comparative genomics provides insights into the lifestyle and reveals functional heterogeneity of dark septate endophytic fungi.</title>
        <authorList>
            <person name="Knapp D.G."/>
            <person name="Nemeth J.B."/>
            <person name="Barry K."/>
            <person name="Hainaut M."/>
            <person name="Henrissat B."/>
            <person name="Johnson J."/>
            <person name="Kuo A."/>
            <person name="Lim J.H.P."/>
            <person name="Lipzen A."/>
            <person name="Nolan M."/>
            <person name="Ohm R.A."/>
            <person name="Tamas L."/>
            <person name="Grigoriev I.V."/>
            <person name="Spatafora J.W."/>
            <person name="Nagy L.G."/>
            <person name="Kovacs G.M."/>
        </authorList>
    </citation>
    <scope>NUCLEOTIDE SEQUENCE [LARGE SCALE GENOMIC DNA]</scope>
    <source>
        <strain evidence="1 2">DSE2036</strain>
    </source>
</reference>
<feature type="non-terminal residue" evidence="1">
    <location>
        <position position="1"/>
    </location>
</feature>
<dbReference type="AlphaFoldDB" id="A0A2V1DPY1"/>
<protein>
    <submittedName>
        <fullName evidence="1">Uncharacterized protein</fullName>
    </submittedName>
</protein>
<dbReference type="PANTHER" id="PTHR35896:SF3">
    <property type="entry name" value="MAJOR FACILITATOR SUPERFAMILY TRANSPORTER"/>
    <property type="match status" value="1"/>
</dbReference>